<protein>
    <submittedName>
        <fullName evidence="2">Uncharacterized protein</fullName>
    </submittedName>
</protein>
<dbReference type="VEuPathDB" id="VectorBase:BGLB039889"/>
<dbReference type="Proteomes" id="UP000076420">
    <property type="component" value="Unassembled WGS sequence"/>
</dbReference>
<evidence type="ECO:0000313" key="2">
    <source>
        <dbReference type="EnsemblMetazoa" id="BGLB039889-PA"/>
    </source>
</evidence>
<proteinExistence type="predicted"/>
<dbReference type="Gene3D" id="1.25.40.20">
    <property type="entry name" value="Ankyrin repeat-containing domain"/>
    <property type="match status" value="1"/>
</dbReference>
<name>A0A2C9M8U0_BIOGL</name>
<reference evidence="2" key="1">
    <citation type="submission" date="2020-05" db="UniProtKB">
        <authorList>
            <consortium name="EnsemblMetazoa"/>
        </authorList>
    </citation>
    <scope>IDENTIFICATION</scope>
    <source>
        <strain evidence="2">BB02</strain>
    </source>
</reference>
<dbReference type="KEGG" id="bgt:106068559"/>
<feature type="chain" id="PRO_5012903487" evidence="1">
    <location>
        <begin position="22"/>
        <end position="340"/>
    </location>
</feature>
<dbReference type="EnsemblMetazoa" id="BGLB039889-RA">
    <property type="protein sequence ID" value="BGLB039889-PA"/>
    <property type="gene ID" value="BGLB039889"/>
</dbReference>
<dbReference type="Pfam" id="PF12796">
    <property type="entry name" value="Ank_2"/>
    <property type="match status" value="1"/>
</dbReference>
<feature type="signal peptide" evidence="1">
    <location>
        <begin position="1"/>
        <end position="21"/>
    </location>
</feature>
<dbReference type="VEuPathDB" id="VectorBase:BGLAX_051531"/>
<gene>
    <name evidence="2" type="primary">106068559</name>
</gene>
<evidence type="ECO:0000313" key="3">
    <source>
        <dbReference type="Proteomes" id="UP000076420"/>
    </source>
</evidence>
<dbReference type="InterPro" id="IPR036770">
    <property type="entry name" value="Ankyrin_rpt-contain_sf"/>
</dbReference>
<accession>A0A2C9M8U0</accession>
<organism evidence="2 3">
    <name type="scientific">Biomphalaria glabrata</name>
    <name type="common">Bloodfluke planorb</name>
    <name type="synonym">Freshwater snail</name>
    <dbReference type="NCBI Taxonomy" id="6526"/>
    <lineage>
        <taxon>Eukaryota</taxon>
        <taxon>Metazoa</taxon>
        <taxon>Spiralia</taxon>
        <taxon>Lophotrochozoa</taxon>
        <taxon>Mollusca</taxon>
        <taxon>Gastropoda</taxon>
        <taxon>Heterobranchia</taxon>
        <taxon>Euthyneura</taxon>
        <taxon>Panpulmonata</taxon>
        <taxon>Hygrophila</taxon>
        <taxon>Lymnaeoidea</taxon>
        <taxon>Planorbidae</taxon>
        <taxon>Biomphalaria</taxon>
    </lineage>
</organism>
<evidence type="ECO:0000256" key="1">
    <source>
        <dbReference type="SAM" id="SignalP"/>
    </source>
</evidence>
<dbReference type="OrthoDB" id="194358at2759"/>
<dbReference type="AlphaFoldDB" id="A0A2C9M8U0"/>
<dbReference type="SUPFAM" id="SSF48403">
    <property type="entry name" value="Ankyrin repeat"/>
    <property type="match status" value="1"/>
</dbReference>
<dbReference type="InterPro" id="IPR002110">
    <property type="entry name" value="Ankyrin_rpt"/>
</dbReference>
<sequence length="340" mass="38883">MNYAFIYITSVFLFRTMACDGDDREKRVDLSLQIQDAIVNNEPDSLVQALMKADINVCLNKRRDSPLFLAVKLSHVAIVKALLASPGCDLNHQNINGYSPLDLALVMVYDKQEDMHQSACWNILEMLLEAGAEPASQGAMLYVIRTALKLKDDEFILRLIHMVINHSNSLKLHTLLLLKLHRNQALYDGHLFNEFLELVSIFTIKLIKSHGGRDDLQQIFDCLPLYIDSHWHTRQRRDSLYMKLVVYLSAAGWKWTDLVCLDHMARISPTLSQWCSSSITKPLLLTQACRVTLNSCPYRNQIMKYCKIPSIILNFLNYSDIDSLFSVNSEFPLDSIKLST</sequence>
<keyword evidence="1" id="KW-0732">Signal</keyword>